<sequence>MVFSIKLKKENKFLSGKAKKVYRFLHIINDFSNKHQEKGKE</sequence>
<evidence type="ECO:0000313" key="1">
    <source>
        <dbReference type="EMBL" id="OJG79802.1"/>
    </source>
</evidence>
<dbReference type="AlphaFoldDB" id="A0A1L8WGC0"/>
<dbReference type="Proteomes" id="UP000182152">
    <property type="component" value="Unassembled WGS sequence"/>
</dbReference>
<keyword evidence="2" id="KW-1185">Reference proteome</keyword>
<proteinExistence type="predicted"/>
<name>A0A1L8WGC0_9ENTE</name>
<dbReference type="EMBL" id="JXLB01000017">
    <property type="protein sequence ID" value="OJG79802.1"/>
    <property type="molecule type" value="Genomic_DNA"/>
</dbReference>
<reference evidence="1 2" key="1">
    <citation type="submission" date="2014-12" db="EMBL/GenBank/DDBJ databases">
        <title>Draft genome sequences of 29 type strains of Enterococci.</title>
        <authorList>
            <person name="Zhong Z."/>
            <person name="Sun Z."/>
            <person name="Liu W."/>
            <person name="Zhang W."/>
            <person name="Zhang H."/>
        </authorList>
    </citation>
    <scope>NUCLEOTIDE SEQUENCE [LARGE SCALE GENOMIC DNA]</scope>
    <source>
        <strain evidence="1 2">DSM 15687</strain>
    </source>
</reference>
<protein>
    <submittedName>
        <fullName evidence="1">Uncharacterized protein</fullName>
    </submittedName>
</protein>
<accession>A0A1L8WGC0</accession>
<comment type="caution">
    <text evidence="1">The sequence shown here is derived from an EMBL/GenBank/DDBJ whole genome shotgun (WGS) entry which is preliminary data.</text>
</comment>
<organism evidence="1 2">
    <name type="scientific">Enterococcus ratti</name>
    <dbReference type="NCBI Taxonomy" id="150033"/>
    <lineage>
        <taxon>Bacteria</taxon>
        <taxon>Bacillati</taxon>
        <taxon>Bacillota</taxon>
        <taxon>Bacilli</taxon>
        <taxon>Lactobacillales</taxon>
        <taxon>Enterococcaceae</taxon>
        <taxon>Enterococcus</taxon>
    </lineage>
</organism>
<gene>
    <name evidence="1" type="ORF">RV14_GL000742</name>
</gene>
<dbReference type="STRING" id="150033.RV14_GL000742"/>
<evidence type="ECO:0000313" key="2">
    <source>
        <dbReference type="Proteomes" id="UP000182152"/>
    </source>
</evidence>